<dbReference type="Pfam" id="PF00172">
    <property type="entry name" value="Zn_clus"/>
    <property type="match status" value="1"/>
</dbReference>
<sequence length="609" mass="66621">MVYQGKPSTACRTCRQRRIKCDETRPTCGQCAKSRRQCLGYPEHTDLFFQNQTTAVIRRANRINDANAKKAAGLSTTPPASKASSEPPIFHTYNSSDTTPAGSPGYGLSPMSAEILTHTIFVNPTEPIENRALTFFLTAMIVEPVSAGRTVGHLDILPRLYLQSLSTSALAKVTTAVSVAAFGVVGSDTTLVRRRAFLAYGEAVTSLWKALRDETERGRNETLLACVLMVVVESLLANGAAPTEQWSNHVRGASELLRQRGWDVVLKDSVLMRLFTVVRGFIGHTASGALEDEFFDRELPVPPGYIMSPETRLGRLTLRIADLRDRGFATLILPDNTHGAVDALIAECHSMEAALLDWEASLPGNYQYRLVSKGSLLQHSPRSSKANSPTKSNDNSPFSRDPTNPTMELLPSTLHAYADSHLQRLWNSYRIARIFVNVLLHRAAQLLLTDPDRSTTSHARHSPPPGPAPAPALLASTARPRLLSLAIAILSSIPPFILEPLPSVPLPRNGNFSRASEIALAYHCLFPLYIARGVVLLEAAERERIREVMRRIVESYGVRGGVELMELGDGEGEGGGGGGGERPLWGGPWGRDWVESVWEWNFLYGCGAL</sequence>
<proteinExistence type="predicted"/>
<dbReference type="VEuPathDB" id="FungiDB:HMPREF1541_01523"/>
<name>W2S370_CYPE1</name>
<dbReference type="InParanoid" id="W2S370"/>
<protein>
    <recommendedName>
        <fullName evidence="6">Zn(2)-C6 fungal-type domain-containing protein</fullName>
    </recommendedName>
</protein>
<feature type="region of interest" description="Disordered" evidence="5">
    <location>
        <begin position="452"/>
        <end position="473"/>
    </location>
</feature>
<dbReference type="OrthoDB" id="5429770at2759"/>
<reference evidence="7 8" key="1">
    <citation type="submission" date="2013-03" db="EMBL/GenBank/DDBJ databases">
        <title>The Genome Sequence of Phialophora europaea CBS 101466.</title>
        <authorList>
            <consortium name="The Broad Institute Genomics Platform"/>
            <person name="Cuomo C."/>
            <person name="de Hoog S."/>
            <person name="Gorbushina A."/>
            <person name="Walker B."/>
            <person name="Young S.K."/>
            <person name="Zeng Q."/>
            <person name="Gargeya S."/>
            <person name="Fitzgerald M."/>
            <person name="Haas B."/>
            <person name="Abouelleil A."/>
            <person name="Allen A.W."/>
            <person name="Alvarado L."/>
            <person name="Arachchi H.M."/>
            <person name="Berlin A.M."/>
            <person name="Chapman S.B."/>
            <person name="Gainer-Dewar J."/>
            <person name="Goldberg J."/>
            <person name="Griggs A."/>
            <person name="Gujja S."/>
            <person name="Hansen M."/>
            <person name="Howarth C."/>
            <person name="Imamovic A."/>
            <person name="Ireland A."/>
            <person name="Larimer J."/>
            <person name="McCowan C."/>
            <person name="Murphy C."/>
            <person name="Pearson M."/>
            <person name="Poon T.W."/>
            <person name="Priest M."/>
            <person name="Roberts A."/>
            <person name="Saif S."/>
            <person name="Shea T."/>
            <person name="Sisk P."/>
            <person name="Sykes S."/>
            <person name="Wortman J."/>
            <person name="Nusbaum C."/>
            <person name="Birren B."/>
        </authorList>
    </citation>
    <scope>NUCLEOTIDE SEQUENCE [LARGE SCALE GENOMIC DNA]</scope>
    <source>
        <strain evidence="7 8">CBS 101466</strain>
    </source>
</reference>
<dbReference type="InterPro" id="IPR036864">
    <property type="entry name" value="Zn2-C6_fun-type_DNA-bd_sf"/>
</dbReference>
<keyword evidence="8" id="KW-1185">Reference proteome</keyword>
<dbReference type="InterPro" id="IPR001138">
    <property type="entry name" value="Zn2Cys6_DnaBD"/>
</dbReference>
<accession>W2S370</accession>
<dbReference type="PROSITE" id="PS50048">
    <property type="entry name" value="ZN2_CY6_FUNGAL_2"/>
    <property type="match status" value="1"/>
</dbReference>
<evidence type="ECO:0000256" key="4">
    <source>
        <dbReference type="ARBA" id="ARBA00023242"/>
    </source>
</evidence>
<dbReference type="eggNOG" id="ENOG502SNKW">
    <property type="taxonomic scope" value="Eukaryota"/>
</dbReference>
<evidence type="ECO:0000256" key="1">
    <source>
        <dbReference type="ARBA" id="ARBA00023015"/>
    </source>
</evidence>
<gene>
    <name evidence="7" type="ORF">HMPREF1541_01523</name>
</gene>
<feature type="region of interest" description="Disordered" evidence="5">
    <location>
        <begin position="378"/>
        <end position="406"/>
    </location>
</feature>
<dbReference type="GeneID" id="19968862"/>
<dbReference type="PANTHER" id="PTHR38791">
    <property type="entry name" value="ZN(II)2CYS6 TRANSCRIPTION FACTOR (EUROFUNG)-RELATED-RELATED"/>
    <property type="match status" value="1"/>
</dbReference>
<dbReference type="GO" id="GO:0008270">
    <property type="term" value="F:zinc ion binding"/>
    <property type="evidence" value="ECO:0007669"/>
    <property type="project" value="InterPro"/>
</dbReference>
<dbReference type="PROSITE" id="PS00463">
    <property type="entry name" value="ZN2_CY6_FUNGAL_1"/>
    <property type="match status" value="1"/>
</dbReference>
<organism evidence="7 8">
    <name type="scientific">Cyphellophora europaea (strain CBS 101466)</name>
    <name type="common">Phialophora europaea</name>
    <dbReference type="NCBI Taxonomy" id="1220924"/>
    <lineage>
        <taxon>Eukaryota</taxon>
        <taxon>Fungi</taxon>
        <taxon>Dikarya</taxon>
        <taxon>Ascomycota</taxon>
        <taxon>Pezizomycotina</taxon>
        <taxon>Eurotiomycetes</taxon>
        <taxon>Chaetothyriomycetidae</taxon>
        <taxon>Chaetothyriales</taxon>
        <taxon>Cyphellophoraceae</taxon>
        <taxon>Cyphellophora</taxon>
    </lineage>
</organism>
<keyword evidence="4" id="KW-0539">Nucleus</keyword>
<dbReference type="SMART" id="SM00066">
    <property type="entry name" value="GAL4"/>
    <property type="match status" value="1"/>
</dbReference>
<keyword evidence="3" id="KW-0804">Transcription</keyword>
<dbReference type="GO" id="GO:0000981">
    <property type="term" value="F:DNA-binding transcription factor activity, RNA polymerase II-specific"/>
    <property type="evidence" value="ECO:0007669"/>
    <property type="project" value="InterPro"/>
</dbReference>
<evidence type="ECO:0000256" key="3">
    <source>
        <dbReference type="ARBA" id="ARBA00023163"/>
    </source>
</evidence>
<dbReference type="STRING" id="1220924.W2S370"/>
<keyword evidence="2" id="KW-0238">DNA-binding</keyword>
<dbReference type="CDD" id="cd00067">
    <property type="entry name" value="GAL4"/>
    <property type="match status" value="1"/>
</dbReference>
<dbReference type="SUPFAM" id="SSF57701">
    <property type="entry name" value="Zn2/Cys6 DNA-binding domain"/>
    <property type="match status" value="1"/>
</dbReference>
<evidence type="ECO:0000313" key="8">
    <source>
        <dbReference type="Proteomes" id="UP000030752"/>
    </source>
</evidence>
<keyword evidence="1" id="KW-0805">Transcription regulation</keyword>
<feature type="domain" description="Zn(2)-C6 fungal-type" evidence="6">
    <location>
        <begin position="10"/>
        <end position="38"/>
    </location>
</feature>
<dbReference type="AlphaFoldDB" id="W2S370"/>
<evidence type="ECO:0000259" key="6">
    <source>
        <dbReference type="PROSITE" id="PS50048"/>
    </source>
</evidence>
<dbReference type="HOGENOM" id="CLU_013866_5_1_1"/>
<dbReference type="Proteomes" id="UP000030752">
    <property type="component" value="Unassembled WGS sequence"/>
</dbReference>
<evidence type="ECO:0000256" key="2">
    <source>
        <dbReference type="ARBA" id="ARBA00023125"/>
    </source>
</evidence>
<dbReference type="InterPro" id="IPR053175">
    <property type="entry name" value="DHMBA_Reg_Transcription_Factor"/>
</dbReference>
<dbReference type="RefSeq" id="XP_008714105.1">
    <property type="nucleotide sequence ID" value="XM_008715883.1"/>
</dbReference>
<dbReference type="EMBL" id="KB822718">
    <property type="protein sequence ID" value="ETN42369.1"/>
    <property type="molecule type" value="Genomic_DNA"/>
</dbReference>
<dbReference type="GO" id="GO:0003677">
    <property type="term" value="F:DNA binding"/>
    <property type="evidence" value="ECO:0007669"/>
    <property type="project" value="UniProtKB-KW"/>
</dbReference>
<evidence type="ECO:0000313" key="7">
    <source>
        <dbReference type="EMBL" id="ETN42369.1"/>
    </source>
</evidence>
<feature type="region of interest" description="Disordered" evidence="5">
    <location>
        <begin position="68"/>
        <end position="88"/>
    </location>
</feature>
<feature type="compositionally biased region" description="Polar residues" evidence="5">
    <location>
        <begin position="74"/>
        <end position="84"/>
    </location>
</feature>
<evidence type="ECO:0000256" key="5">
    <source>
        <dbReference type="SAM" id="MobiDB-lite"/>
    </source>
</evidence>
<dbReference type="Gene3D" id="4.10.240.10">
    <property type="entry name" value="Zn(2)-C6 fungal-type DNA-binding domain"/>
    <property type="match status" value="1"/>
</dbReference>